<organism evidence="2 3">
    <name type="scientific">Polyplosphaeria fusca</name>
    <dbReference type="NCBI Taxonomy" id="682080"/>
    <lineage>
        <taxon>Eukaryota</taxon>
        <taxon>Fungi</taxon>
        <taxon>Dikarya</taxon>
        <taxon>Ascomycota</taxon>
        <taxon>Pezizomycotina</taxon>
        <taxon>Dothideomycetes</taxon>
        <taxon>Pleosporomycetidae</taxon>
        <taxon>Pleosporales</taxon>
        <taxon>Tetraplosphaeriaceae</taxon>
        <taxon>Polyplosphaeria</taxon>
    </lineage>
</organism>
<dbReference type="Proteomes" id="UP000799444">
    <property type="component" value="Unassembled WGS sequence"/>
</dbReference>
<feature type="signal peptide" evidence="1">
    <location>
        <begin position="1"/>
        <end position="28"/>
    </location>
</feature>
<protein>
    <submittedName>
        <fullName evidence="2">Uncharacterized protein</fullName>
    </submittedName>
</protein>
<keyword evidence="3" id="KW-1185">Reference proteome</keyword>
<evidence type="ECO:0000313" key="3">
    <source>
        <dbReference type="Proteomes" id="UP000799444"/>
    </source>
</evidence>
<name>A0A9P4QYS3_9PLEO</name>
<sequence length="369" mass="41123">MFAILLSSRRMPLLFCLALYCFLPSVLCDSPTAVHLPTRILSPDNPFLENLGVNISTDDIRARLNAAYNVESASSMKRGPTIIEYKLDNPKDKSLAKRASQSYGPLMNFPQCLSCAGKAKRDSSLTVQNNFMAEQLITKMNSFATVGRCLFYGQRPTNSNPFTLSNLASDYACSFGGLAMRTIWHLWPNEGCDTDENYYCLNPRKPECCWLNPLMPGATPAERIPQAMLYFQQMSRAMALTCTGEVFTLLDNPDDIGVALPNPYESIWLTHELPALQGLFKIGIVTKLTAIRLSNKQHVDKTSLLRTATPRDVDIDWNEPVARAVKAKKLEFLRTYGNITVAEEAAKVHRRSLCGSAANQEDPTVDYFG</sequence>
<evidence type="ECO:0000313" key="2">
    <source>
        <dbReference type="EMBL" id="KAF2733511.1"/>
    </source>
</evidence>
<gene>
    <name evidence="2" type="ORF">EJ04DRAFT_513154</name>
</gene>
<reference evidence="2" key="1">
    <citation type="journal article" date="2020" name="Stud. Mycol.">
        <title>101 Dothideomycetes genomes: a test case for predicting lifestyles and emergence of pathogens.</title>
        <authorList>
            <person name="Haridas S."/>
            <person name="Albert R."/>
            <person name="Binder M."/>
            <person name="Bloem J."/>
            <person name="Labutti K."/>
            <person name="Salamov A."/>
            <person name="Andreopoulos B."/>
            <person name="Baker S."/>
            <person name="Barry K."/>
            <person name="Bills G."/>
            <person name="Bluhm B."/>
            <person name="Cannon C."/>
            <person name="Castanera R."/>
            <person name="Culley D."/>
            <person name="Daum C."/>
            <person name="Ezra D."/>
            <person name="Gonzalez J."/>
            <person name="Henrissat B."/>
            <person name="Kuo A."/>
            <person name="Liang C."/>
            <person name="Lipzen A."/>
            <person name="Lutzoni F."/>
            <person name="Magnuson J."/>
            <person name="Mondo S."/>
            <person name="Nolan M."/>
            <person name="Ohm R."/>
            <person name="Pangilinan J."/>
            <person name="Park H.-J."/>
            <person name="Ramirez L."/>
            <person name="Alfaro M."/>
            <person name="Sun H."/>
            <person name="Tritt A."/>
            <person name="Yoshinaga Y."/>
            <person name="Zwiers L.-H."/>
            <person name="Turgeon B."/>
            <person name="Goodwin S."/>
            <person name="Spatafora J."/>
            <person name="Crous P."/>
            <person name="Grigoriev I."/>
        </authorList>
    </citation>
    <scope>NUCLEOTIDE SEQUENCE</scope>
    <source>
        <strain evidence="2">CBS 125425</strain>
    </source>
</reference>
<feature type="chain" id="PRO_5040253677" evidence="1">
    <location>
        <begin position="29"/>
        <end position="369"/>
    </location>
</feature>
<accession>A0A9P4QYS3</accession>
<dbReference type="OrthoDB" id="5237073at2759"/>
<dbReference type="EMBL" id="ML996160">
    <property type="protein sequence ID" value="KAF2733511.1"/>
    <property type="molecule type" value="Genomic_DNA"/>
</dbReference>
<proteinExistence type="predicted"/>
<comment type="caution">
    <text evidence="2">The sequence shown here is derived from an EMBL/GenBank/DDBJ whole genome shotgun (WGS) entry which is preliminary data.</text>
</comment>
<keyword evidence="1" id="KW-0732">Signal</keyword>
<dbReference type="AlphaFoldDB" id="A0A9P4QYS3"/>
<evidence type="ECO:0000256" key="1">
    <source>
        <dbReference type="SAM" id="SignalP"/>
    </source>
</evidence>